<gene>
    <name evidence="1" type="ORF">A3C81_02515</name>
</gene>
<proteinExistence type="predicted"/>
<accession>A0A1F8FUB7</accession>
<evidence type="ECO:0000313" key="2">
    <source>
        <dbReference type="Proteomes" id="UP000177796"/>
    </source>
</evidence>
<comment type="caution">
    <text evidence="1">The sequence shown here is derived from an EMBL/GenBank/DDBJ whole genome shotgun (WGS) entry which is preliminary data.</text>
</comment>
<dbReference type="Proteomes" id="UP000177796">
    <property type="component" value="Unassembled WGS sequence"/>
</dbReference>
<protein>
    <submittedName>
        <fullName evidence="1">Uncharacterized protein</fullName>
    </submittedName>
</protein>
<evidence type="ECO:0000313" key="1">
    <source>
        <dbReference type="EMBL" id="OGN16615.1"/>
    </source>
</evidence>
<sequence length="62" mass="7590">MFPTFWRKTKSFQEVERESILQERLLFYKIHFTLGYFAMRAKYMKASTSQSSQRNFLIKSKK</sequence>
<name>A0A1F8FUB7_9BACT</name>
<dbReference type="EMBL" id="MGJY01000009">
    <property type="protein sequence ID" value="OGN16615.1"/>
    <property type="molecule type" value="Genomic_DNA"/>
</dbReference>
<reference evidence="1 2" key="1">
    <citation type="journal article" date="2016" name="Nat. Commun.">
        <title>Thousands of microbial genomes shed light on interconnected biogeochemical processes in an aquifer system.</title>
        <authorList>
            <person name="Anantharaman K."/>
            <person name="Brown C.T."/>
            <person name="Hug L.A."/>
            <person name="Sharon I."/>
            <person name="Castelle C.J."/>
            <person name="Probst A.J."/>
            <person name="Thomas B.C."/>
            <person name="Singh A."/>
            <person name="Wilkins M.J."/>
            <person name="Karaoz U."/>
            <person name="Brodie E.L."/>
            <person name="Williams K.H."/>
            <person name="Hubbard S.S."/>
            <person name="Banfield J.F."/>
        </authorList>
    </citation>
    <scope>NUCLEOTIDE SEQUENCE [LARGE SCALE GENOMIC DNA]</scope>
</reference>
<organism evidence="1 2">
    <name type="scientific">Candidatus Yanofskybacteria bacterium RIFCSPHIGHO2_02_FULL_46_19</name>
    <dbReference type="NCBI Taxonomy" id="1802684"/>
    <lineage>
        <taxon>Bacteria</taxon>
        <taxon>Candidatus Yanofskyibacteriota</taxon>
    </lineage>
</organism>
<dbReference type="AlphaFoldDB" id="A0A1F8FUB7"/>